<evidence type="ECO:0000313" key="4">
    <source>
        <dbReference type="Proteomes" id="UP001190700"/>
    </source>
</evidence>
<dbReference type="Gene3D" id="1.10.287.70">
    <property type="match status" value="1"/>
</dbReference>
<feature type="non-terminal residue" evidence="3">
    <location>
        <position position="1"/>
    </location>
</feature>
<dbReference type="InterPro" id="IPR014710">
    <property type="entry name" value="RmlC-like_jellyroll"/>
</dbReference>
<keyword evidence="1" id="KW-0813">Transport</keyword>
<keyword evidence="2" id="KW-0472">Membrane</keyword>
<keyword evidence="2" id="KW-1133">Transmembrane helix</keyword>
<dbReference type="Proteomes" id="UP001190700">
    <property type="component" value="Unassembled WGS sequence"/>
</dbReference>
<keyword evidence="1" id="KW-0407">Ion channel</keyword>
<name>A0AAE0KNC5_9CHLO</name>
<feature type="transmembrane region" description="Helical" evidence="2">
    <location>
        <begin position="65"/>
        <end position="88"/>
    </location>
</feature>
<keyword evidence="2" id="KW-0812">Transmembrane</keyword>
<dbReference type="GO" id="GO:0044877">
    <property type="term" value="F:protein-containing complex binding"/>
    <property type="evidence" value="ECO:0007669"/>
    <property type="project" value="TreeGrafter"/>
</dbReference>
<dbReference type="SUPFAM" id="SSF81324">
    <property type="entry name" value="Voltage-gated potassium channels"/>
    <property type="match status" value="1"/>
</dbReference>
<dbReference type="InterPro" id="IPR050866">
    <property type="entry name" value="CNG_cation_channel"/>
</dbReference>
<evidence type="ECO:0000256" key="2">
    <source>
        <dbReference type="SAM" id="Phobius"/>
    </source>
</evidence>
<dbReference type="Gene3D" id="1.10.287.630">
    <property type="entry name" value="Helix hairpin bin"/>
    <property type="match status" value="1"/>
</dbReference>
<evidence type="ECO:0000256" key="1">
    <source>
        <dbReference type="ARBA" id="ARBA00023286"/>
    </source>
</evidence>
<dbReference type="InterPro" id="IPR000595">
    <property type="entry name" value="cNMP-bd_dom"/>
</dbReference>
<dbReference type="EMBL" id="LGRX02023231">
    <property type="protein sequence ID" value="KAK3254749.1"/>
    <property type="molecule type" value="Genomic_DNA"/>
</dbReference>
<accession>A0AAE0KNC5</accession>
<keyword evidence="1" id="KW-0406">Ion transport</keyword>
<keyword evidence="1" id="KW-1071">Ligand-gated ion channel</keyword>
<proteinExistence type="predicted"/>
<dbReference type="PANTHER" id="PTHR45638">
    <property type="entry name" value="CYCLIC NUCLEOTIDE-GATED CATION CHANNEL SUBUNIT A"/>
    <property type="match status" value="1"/>
</dbReference>
<keyword evidence="4" id="KW-1185">Reference proteome</keyword>
<dbReference type="SUPFAM" id="SSF51206">
    <property type="entry name" value="cAMP-binding domain-like"/>
    <property type="match status" value="1"/>
</dbReference>
<dbReference type="CDD" id="cd00038">
    <property type="entry name" value="CAP_ED"/>
    <property type="match status" value="1"/>
</dbReference>
<reference evidence="3 4" key="1">
    <citation type="journal article" date="2015" name="Genome Biol. Evol.">
        <title>Comparative Genomics of a Bacterivorous Green Alga Reveals Evolutionary Causalities and Consequences of Phago-Mixotrophic Mode of Nutrition.</title>
        <authorList>
            <person name="Burns J.A."/>
            <person name="Paasch A."/>
            <person name="Narechania A."/>
            <person name="Kim E."/>
        </authorList>
    </citation>
    <scope>NUCLEOTIDE SEQUENCE [LARGE SCALE GENOMIC DNA]</scope>
    <source>
        <strain evidence="3 4">PLY_AMNH</strain>
    </source>
</reference>
<evidence type="ECO:0008006" key="5">
    <source>
        <dbReference type="Google" id="ProtNLM"/>
    </source>
</evidence>
<dbReference type="Gene3D" id="2.60.120.10">
    <property type="entry name" value="Jelly Rolls"/>
    <property type="match status" value="1"/>
</dbReference>
<evidence type="ECO:0000313" key="3">
    <source>
        <dbReference type="EMBL" id="KAK3254749.1"/>
    </source>
</evidence>
<protein>
    <recommendedName>
        <fullName evidence="5">Cyclic nucleotide-binding domain-containing protein</fullName>
    </recommendedName>
</protein>
<dbReference type="InterPro" id="IPR018490">
    <property type="entry name" value="cNMP-bd_dom_sf"/>
</dbReference>
<comment type="caution">
    <text evidence="3">The sequence shown here is derived from an EMBL/GenBank/DDBJ whole genome shotgun (WGS) entry which is preliminary data.</text>
</comment>
<sequence>LDSDSDLGADDHWDCDSNTGCPWILEENVYAADLQSKYMVSFYWAQLMMSSVTPATHPYTNSERVFATSVAVLGVCMSALLFGNITVVMSRLDYENSRTQDHISQLDLFMQHHSIPKALSRRVRKNMESLWELSAGLDKNLLSCLPEHLQREVLFYVHKEVLSDLVLVSQCTTLFVKALGRDLTPKIFMAEDMIVAPEELRQKILFIQKGEVATAGLSCAGAGALVSADSGELKRGDFFGASWRCHSEPVDGSFEMDDAAVENCVYLAVVYCEIFILPVGRFRELVVAYPRDRQTLIDHVDSTISLWKSNRHSASLTPSQSRRRFVSEQNCMKAVSMKIRAQVATEHEWCVACGLLAMIGGVL</sequence>
<dbReference type="PANTHER" id="PTHR45638:SF11">
    <property type="entry name" value="CYCLIC NUCLEOTIDE-GATED CATION CHANNEL SUBUNIT A"/>
    <property type="match status" value="1"/>
</dbReference>
<dbReference type="AlphaFoldDB" id="A0AAE0KNC5"/>
<gene>
    <name evidence="3" type="ORF">CYMTET_36047</name>
</gene>
<dbReference type="GO" id="GO:0005221">
    <property type="term" value="F:intracellularly cyclic nucleotide-activated monoatomic cation channel activity"/>
    <property type="evidence" value="ECO:0007669"/>
    <property type="project" value="InterPro"/>
</dbReference>
<organism evidence="3 4">
    <name type="scientific">Cymbomonas tetramitiformis</name>
    <dbReference type="NCBI Taxonomy" id="36881"/>
    <lineage>
        <taxon>Eukaryota</taxon>
        <taxon>Viridiplantae</taxon>
        <taxon>Chlorophyta</taxon>
        <taxon>Pyramimonadophyceae</taxon>
        <taxon>Pyramimonadales</taxon>
        <taxon>Pyramimonadaceae</taxon>
        <taxon>Cymbomonas</taxon>
    </lineage>
</organism>